<accession>A0A4R3KGT3</accession>
<comment type="function">
    <text evidence="6">Has oligopeptidase activity and degrades a variety of small bioactive peptides.</text>
</comment>
<evidence type="ECO:0000256" key="5">
    <source>
        <dbReference type="ARBA" id="ARBA00023049"/>
    </source>
</evidence>
<comment type="caution">
    <text evidence="9">The sequence shown here is derived from an EMBL/GenBank/DDBJ whole genome shotgun (WGS) entry which is preliminary data.</text>
</comment>
<keyword evidence="1 6" id="KW-0645">Protease</keyword>
<evidence type="ECO:0000313" key="10">
    <source>
        <dbReference type="Proteomes" id="UP000295788"/>
    </source>
</evidence>
<dbReference type="Gene3D" id="1.20.140.70">
    <property type="entry name" value="Oligopeptidase f, N-terminal domain"/>
    <property type="match status" value="1"/>
</dbReference>
<evidence type="ECO:0000256" key="4">
    <source>
        <dbReference type="ARBA" id="ARBA00022833"/>
    </source>
</evidence>
<dbReference type="PANTHER" id="PTHR11804:SF84">
    <property type="entry name" value="SACCHAROLYSIN"/>
    <property type="match status" value="1"/>
</dbReference>
<dbReference type="OrthoDB" id="9766487at2"/>
<keyword evidence="4 6" id="KW-0862">Zinc</keyword>
<dbReference type="RefSeq" id="WP_132768601.1">
    <property type="nucleotide sequence ID" value="NZ_SMAB01000008.1"/>
</dbReference>
<evidence type="ECO:0000259" key="8">
    <source>
        <dbReference type="Pfam" id="PF08439"/>
    </source>
</evidence>
<dbReference type="Pfam" id="PF01432">
    <property type="entry name" value="Peptidase_M3"/>
    <property type="match status" value="1"/>
</dbReference>
<feature type="domain" description="Peptidase M3A/M3B catalytic" evidence="7">
    <location>
        <begin position="209"/>
        <end position="588"/>
    </location>
</feature>
<evidence type="ECO:0000256" key="6">
    <source>
        <dbReference type="RuleBase" id="RU368091"/>
    </source>
</evidence>
<evidence type="ECO:0000256" key="2">
    <source>
        <dbReference type="ARBA" id="ARBA00022723"/>
    </source>
</evidence>
<protein>
    <recommendedName>
        <fullName evidence="6">Oligopeptidase F</fullName>
        <ecNumber evidence="6">3.4.24.-</ecNumber>
    </recommendedName>
</protein>
<feature type="domain" description="Oligopeptidase F N-terminal" evidence="8">
    <location>
        <begin position="119"/>
        <end position="188"/>
    </location>
</feature>
<dbReference type="GO" id="GO:0006508">
    <property type="term" value="P:proteolysis"/>
    <property type="evidence" value="ECO:0007669"/>
    <property type="project" value="UniProtKB-KW"/>
</dbReference>
<comment type="similarity">
    <text evidence="6">Belongs to the peptidase M3B family.</text>
</comment>
<dbReference type="Gene3D" id="1.10.287.830">
    <property type="entry name" value="putative peptidase helix hairpin domain like"/>
    <property type="match status" value="1"/>
</dbReference>
<dbReference type="GO" id="GO:0004222">
    <property type="term" value="F:metalloendopeptidase activity"/>
    <property type="evidence" value="ECO:0007669"/>
    <property type="project" value="UniProtKB-UniRule"/>
</dbReference>
<dbReference type="InterPro" id="IPR013647">
    <property type="entry name" value="OligopepF_N_dom"/>
</dbReference>
<dbReference type="Pfam" id="PF08439">
    <property type="entry name" value="Peptidase_M3_N"/>
    <property type="match status" value="1"/>
</dbReference>
<dbReference type="GO" id="GO:0046872">
    <property type="term" value="F:metal ion binding"/>
    <property type="evidence" value="ECO:0007669"/>
    <property type="project" value="UniProtKB-UniRule"/>
</dbReference>
<keyword evidence="10" id="KW-1185">Reference proteome</keyword>
<evidence type="ECO:0000256" key="3">
    <source>
        <dbReference type="ARBA" id="ARBA00022801"/>
    </source>
</evidence>
<dbReference type="NCBIfam" id="TIGR00181">
    <property type="entry name" value="pepF"/>
    <property type="match status" value="1"/>
</dbReference>
<keyword evidence="3 6" id="KW-0378">Hydrolase</keyword>
<name>A0A4R3KGT3_9BACI</name>
<dbReference type="SUPFAM" id="SSF55486">
    <property type="entry name" value="Metalloproteases ('zincins'), catalytic domain"/>
    <property type="match status" value="1"/>
</dbReference>
<gene>
    <name evidence="9" type="ORF">EDD72_10837</name>
</gene>
<keyword evidence="2 6" id="KW-0479">Metal-binding</keyword>
<evidence type="ECO:0000256" key="1">
    <source>
        <dbReference type="ARBA" id="ARBA00022670"/>
    </source>
</evidence>
<reference evidence="9 10" key="1">
    <citation type="submission" date="2019-03" db="EMBL/GenBank/DDBJ databases">
        <title>Genomic Encyclopedia of Type Strains, Phase IV (KMG-IV): sequencing the most valuable type-strain genomes for metagenomic binning, comparative biology and taxonomic classification.</title>
        <authorList>
            <person name="Goeker M."/>
        </authorList>
    </citation>
    <scope>NUCLEOTIDE SEQUENCE [LARGE SCALE GENOMIC DNA]</scope>
    <source>
        <strain evidence="9 10">DSM 23802</strain>
    </source>
</reference>
<evidence type="ECO:0000259" key="7">
    <source>
        <dbReference type="Pfam" id="PF01432"/>
    </source>
</evidence>
<proteinExistence type="inferred from homology"/>
<dbReference type="Proteomes" id="UP000295788">
    <property type="component" value="Unassembled WGS sequence"/>
</dbReference>
<sequence>MSEQRKKSLPKRNEIDLKYKWDLEAIYANDQDWEHDFKKAKDLADQLKKYEGKLENSPQDLLHVLKLSDQVSELVGRIFVYARMRKDEDNTNAKYQALADRANSLSIEVNSASSYIVPEILAISTETLKKYIQEEKGLQLYQQYLDEIIRMKPHVLSTEEEKLLAQVGEVAQAPDNIFGMLNNADIKFPTIKDENGEEVELTKGRYIQFMESADRRVRKDAFTALYQTYGNLKNTFAATLNANVKKNVFYAKVRKYPSALVASLDDDNVSQEVYDNLIATVHKNMDLMYRYVKLRKKLLGMDELHMYDLYTPIVKDVKIHVPYEKAQEIVIKGLEPLGKDYLTQLQKGFESRWIDVYENQGKTSGAYSWGAYGTHPYILLNYQNNVNDMFTLAHELGHSMHSFYSHANQPYVYSHYKIFVAEVASTLNEALLMNYLLKTTTDKNEKLYYLNHYLEQFRATVYRQTMFAEFEKMIHEKVESGEALTPELLNQMYHELNMKYYGPEMVVDDLIDLEWARIPHFYMNFYVYKYATGFSAAISLSQQILEEGQPAVDRYLTFLKSGSSDYPVNLLKKAGVDMNTPEPVQKALDVFKEILDQMEALLAEK</sequence>
<comment type="cofactor">
    <cofactor evidence="6">
        <name>Zn(2+)</name>
        <dbReference type="ChEBI" id="CHEBI:29105"/>
    </cofactor>
    <text evidence="6">Binds 1 zinc ion.</text>
</comment>
<dbReference type="EMBL" id="SMAB01000008">
    <property type="protein sequence ID" value="TCS82548.1"/>
    <property type="molecule type" value="Genomic_DNA"/>
</dbReference>
<dbReference type="PANTHER" id="PTHR11804">
    <property type="entry name" value="PROTEASE M3 THIMET OLIGOPEPTIDASE-RELATED"/>
    <property type="match status" value="1"/>
</dbReference>
<dbReference type="InterPro" id="IPR042088">
    <property type="entry name" value="OligoPept_F_C"/>
</dbReference>
<evidence type="ECO:0000313" key="9">
    <source>
        <dbReference type="EMBL" id="TCS82548.1"/>
    </source>
</evidence>
<dbReference type="InterPro" id="IPR004438">
    <property type="entry name" value="Peptidase_M3B"/>
</dbReference>
<dbReference type="GO" id="GO:0006518">
    <property type="term" value="P:peptide metabolic process"/>
    <property type="evidence" value="ECO:0007669"/>
    <property type="project" value="TreeGrafter"/>
</dbReference>
<dbReference type="EC" id="3.4.24.-" evidence="6"/>
<keyword evidence="5 6" id="KW-0482">Metalloprotease</keyword>
<dbReference type="Gene3D" id="1.10.1370.20">
    <property type="entry name" value="Oligoendopeptidase f, C-terminal domain"/>
    <property type="match status" value="1"/>
</dbReference>
<organism evidence="9 10">
    <name type="scientific">Tepidibacillus fermentans</name>
    <dbReference type="NCBI Taxonomy" id="1281767"/>
    <lineage>
        <taxon>Bacteria</taxon>
        <taxon>Bacillati</taxon>
        <taxon>Bacillota</taxon>
        <taxon>Bacilli</taxon>
        <taxon>Bacillales</taxon>
        <taxon>Bacillaceae</taxon>
        <taxon>Tepidibacillus</taxon>
    </lineage>
</organism>
<dbReference type="CDD" id="cd09608">
    <property type="entry name" value="M3B_PepF"/>
    <property type="match status" value="1"/>
</dbReference>
<dbReference type="InterPro" id="IPR045090">
    <property type="entry name" value="Pept_M3A_M3B"/>
</dbReference>
<dbReference type="AlphaFoldDB" id="A0A4R3KGT3"/>
<dbReference type="InterPro" id="IPR001567">
    <property type="entry name" value="Pept_M3A_M3B_dom"/>
</dbReference>